<dbReference type="PATRIC" id="fig|1365251.3.peg.3022"/>
<dbReference type="RefSeq" id="WP_063362410.1">
    <property type="nucleotide sequence ID" value="NZ_AUXZ01000080.1"/>
</dbReference>
<keyword evidence="1" id="KW-0732">Signal</keyword>
<sequence>MKKLIALLLATGLQSATYASVETNIDYLEMKTSSHIKKLLIAENIGRGNVDLTIEPMRLGASDGKGIEITDSAGRSIFFSIDDGHSAIIWDNAVVASTNSFPVYVGGKYRFFLNVTDSAIKVNRVTENGMVSMFEYNKVLTPPLDYKLVTQRSGAKFHNVLITTY</sequence>
<dbReference type="EMBL" id="AUXZ01000080">
    <property type="protein sequence ID" value="KZN49800.1"/>
    <property type="molecule type" value="Genomic_DNA"/>
</dbReference>
<dbReference type="OrthoDB" id="9972815at2"/>
<dbReference type="AlphaFoldDB" id="A0A161Y1C1"/>
<feature type="signal peptide" evidence="1">
    <location>
        <begin position="1"/>
        <end position="19"/>
    </location>
</feature>
<protein>
    <submittedName>
        <fullName evidence="2">Uncharacterized protein</fullName>
    </submittedName>
</protein>
<evidence type="ECO:0000313" key="3">
    <source>
        <dbReference type="Proteomes" id="UP000076503"/>
    </source>
</evidence>
<evidence type="ECO:0000313" key="2">
    <source>
        <dbReference type="EMBL" id="KZN49800.1"/>
    </source>
</evidence>
<feature type="chain" id="PRO_5007829428" evidence="1">
    <location>
        <begin position="20"/>
        <end position="165"/>
    </location>
</feature>
<accession>A0A161Y1C1</accession>
<reference evidence="2 3" key="1">
    <citation type="submission" date="2013-07" db="EMBL/GenBank/DDBJ databases">
        <title>Comparative Genomic and Metabolomic Analysis of Twelve Strains of Pseudoalteromonas luteoviolacea.</title>
        <authorList>
            <person name="Vynne N.G."/>
            <person name="Mansson M."/>
            <person name="Gram L."/>
        </authorList>
    </citation>
    <scope>NUCLEOTIDE SEQUENCE [LARGE SCALE GENOMIC DNA]</scope>
    <source>
        <strain evidence="2 3">H33</strain>
    </source>
</reference>
<organism evidence="2 3">
    <name type="scientific">Pseudoalteromonas luteoviolacea H33</name>
    <dbReference type="NCBI Taxonomy" id="1365251"/>
    <lineage>
        <taxon>Bacteria</taxon>
        <taxon>Pseudomonadati</taxon>
        <taxon>Pseudomonadota</taxon>
        <taxon>Gammaproteobacteria</taxon>
        <taxon>Alteromonadales</taxon>
        <taxon>Pseudoalteromonadaceae</taxon>
        <taxon>Pseudoalteromonas</taxon>
    </lineage>
</organism>
<proteinExistence type="predicted"/>
<comment type="caution">
    <text evidence="2">The sequence shown here is derived from an EMBL/GenBank/DDBJ whole genome shotgun (WGS) entry which is preliminary data.</text>
</comment>
<gene>
    <name evidence="2" type="ORF">N476_18580</name>
</gene>
<name>A0A161Y1C1_9GAMM</name>
<dbReference type="Proteomes" id="UP000076503">
    <property type="component" value="Unassembled WGS sequence"/>
</dbReference>
<evidence type="ECO:0000256" key="1">
    <source>
        <dbReference type="SAM" id="SignalP"/>
    </source>
</evidence>